<accession>A0ABT7L1G5</accession>
<dbReference type="RefSeq" id="WP_285930584.1">
    <property type="nucleotide sequence ID" value="NZ_JASTZU010000018.1"/>
</dbReference>
<gene>
    <name evidence="2" type="ORF">QQS35_04175</name>
</gene>
<dbReference type="EMBL" id="JASTZU010000018">
    <property type="protein sequence ID" value="MDL4839654.1"/>
    <property type="molecule type" value="Genomic_DNA"/>
</dbReference>
<feature type="region of interest" description="Disordered" evidence="1">
    <location>
        <begin position="1"/>
        <end position="21"/>
    </location>
</feature>
<keyword evidence="3" id="KW-1185">Reference proteome</keyword>
<evidence type="ECO:0000313" key="2">
    <source>
        <dbReference type="EMBL" id="MDL4839654.1"/>
    </source>
</evidence>
<organism evidence="2 3">
    <name type="scientific">Aquibacillus rhizosphaerae</name>
    <dbReference type="NCBI Taxonomy" id="3051431"/>
    <lineage>
        <taxon>Bacteria</taxon>
        <taxon>Bacillati</taxon>
        <taxon>Bacillota</taxon>
        <taxon>Bacilli</taxon>
        <taxon>Bacillales</taxon>
        <taxon>Bacillaceae</taxon>
        <taxon>Aquibacillus</taxon>
    </lineage>
</organism>
<evidence type="ECO:0000313" key="3">
    <source>
        <dbReference type="Proteomes" id="UP001235343"/>
    </source>
</evidence>
<protein>
    <submittedName>
        <fullName evidence="2">Uncharacterized protein</fullName>
    </submittedName>
</protein>
<name>A0ABT7L1G5_9BACI</name>
<sequence>MTKRRINVEQDPHFDGEREGIISDPVGKEIGIQSDITKASTNPFHVKSLKKNPDMERFNDTFK</sequence>
<dbReference type="Proteomes" id="UP001235343">
    <property type="component" value="Unassembled WGS sequence"/>
</dbReference>
<evidence type="ECO:0000256" key="1">
    <source>
        <dbReference type="SAM" id="MobiDB-lite"/>
    </source>
</evidence>
<comment type="caution">
    <text evidence="2">The sequence shown here is derived from an EMBL/GenBank/DDBJ whole genome shotgun (WGS) entry which is preliminary data.</text>
</comment>
<reference evidence="2 3" key="1">
    <citation type="submission" date="2023-06" db="EMBL/GenBank/DDBJ databases">
        <title>Aquibacillus rhizosphaerae LR5S19.</title>
        <authorList>
            <person name="Sun J.-Q."/>
        </authorList>
    </citation>
    <scope>NUCLEOTIDE SEQUENCE [LARGE SCALE GENOMIC DNA]</scope>
    <source>
        <strain evidence="2 3">LR5S19</strain>
    </source>
</reference>
<proteinExistence type="predicted"/>